<keyword evidence="2 5" id="KW-0812">Transmembrane</keyword>
<feature type="transmembrane region" description="Helical" evidence="5">
    <location>
        <begin position="642"/>
        <end position="661"/>
    </location>
</feature>
<dbReference type="AlphaFoldDB" id="A0A938XDA3"/>
<sequence length="798" mass="83160">MLRQEWHRLFKNKILLIVTVAVIAIPTIYTTLFLGSMWDPYGNIDKLPVAVINHDVPVTYEDQKLDIGGTLMEELKKNDSLDFQFPSETEARKGLEDGTYYMVITIPEDFSAHASTLTDAHPEKMTLAYETNPGTNYIASKMSETAMKELESSVREEVTKTYTEVLFGRLAELGDGMQEAADGSGELKTGTDRLADGNQTITDNLQALSDSALVFVDGSRELEVGIGRYTDGASAVAAGAEELQSGANALDSGVNGAQKGGSDLAAGAADVDDNMTMLNAGLSELNAEASALPDAADALNDGAASLGDSAQQLSDGIASLSDGAAGLKTGADALSSGLQSAASSSQSLRDGAAGISQALSALAGEEGVPEEVRAQIAAVQQQADTFSASVSAYTYGVDEAADGSAQIAAEIPDLQNGISAVQSGADSLKNGIGRLQTGTSALAEQAPALAGGISNAASGADQLQKQGTSALRKGAADLDSGLGELAQGSAKLKDGTDTLASGTGQLTSNSKSLTEGAAKLTDGAGQISSGAGQLADGSGELGDGIRQVSEGAETLSKELGSGAEQILETNTSDQAADMFAAPIDAEETQITEVADNGHAMAPYMMSVGLWVGCIAFSLMYPLTSYAGQMKSGFRWWISKASVLYLTAVLQAVVMIGALHIFDGFIPVEMGKTVLTACVASLAFMSVMYFFTSLLGRVGSFLMLIFMVIQLAGSVGTYPYELSGSFVPYLHGWVPFTYTVKAFRSAISGGGSVRGCLIFLLILFLVFTGLTILEFTVRARKMQEGKNTWMVWLEEHGLA</sequence>
<organism evidence="7 8">
    <name type="scientific">Mordavella massiliensis</name>
    <dbReference type="NCBI Taxonomy" id="1871024"/>
    <lineage>
        <taxon>Bacteria</taxon>
        <taxon>Bacillati</taxon>
        <taxon>Bacillota</taxon>
        <taxon>Clostridia</taxon>
        <taxon>Eubacteriales</taxon>
        <taxon>Clostridiaceae</taxon>
        <taxon>Mordavella</taxon>
    </lineage>
</organism>
<dbReference type="GO" id="GO:0140359">
    <property type="term" value="F:ABC-type transporter activity"/>
    <property type="evidence" value="ECO:0007669"/>
    <property type="project" value="InterPro"/>
</dbReference>
<dbReference type="NCBIfam" id="TIGR03057">
    <property type="entry name" value="xxxLxxG_by_4"/>
    <property type="match status" value="4"/>
</dbReference>
<evidence type="ECO:0000256" key="5">
    <source>
        <dbReference type="SAM" id="Phobius"/>
    </source>
</evidence>
<keyword evidence="4 5" id="KW-0472">Membrane</keyword>
<feature type="domain" description="ABC-2 type transporter transmembrane" evidence="6">
    <location>
        <begin position="21"/>
        <end position="163"/>
    </location>
</feature>
<dbReference type="InterPro" id="IPR023908">
    <property type="entry name" value="xxxLxxG_rpt"/>
</dbReference>
<dbReference type="Gene3D" id="1.10.287.950">
    <property type="entry name" value="Methyl-accepting chemotaxis protein"/>
    <property type="match status" value="1"/>
</dbReference>
<evidence type="ECO:0000313" key="7">
    <source>
        <dbReference type="EMBL" id="MBM6948604.1"/>
    </source>
</evidence>
<dbReference type="PANTHER" id="PTHR43077:SF5">
    <property type="entry name" value="PHAGE INFECTION PROTEIN"/>
    <property type="match status" value="1"/>
</dbReference>
<evidence type="ECO:0000256" key="4">
    <source>
        <dbReference type="ARBA" id="ARBA00023136"/>
    </source>
</evidence>
<evidence type="ECO:0000256" key="3">
    <source>
        <dbReference type="ARBA" id="ARBA00022989"/>
    </source>
</evidence>
<dbReference type="InterPro" id="IPR017501">
    <property type="entry name" value="Phage_infect_YhgE_C"/>
</dbReference>
<evidence type="ECO:0000313" key="8">
    <source>
        <dbReference type="Proteomes" id="UP000705508"/>
    </source>
</evidence>
<reference evidence="7" key="2">
    <citation type="journal article" date="2021" name="Sci. Rep.">
        <title>The distribution of antibiotic resistance genes in chicken gut microbiota commensals.</title>
        <authorList>
            <person name="Juricova H."/>
            <person name="Matiasovicova J."/>
            <person name="Kubasova T."/>
            <person name="Cejkova D."/>
            <person name="Rychlik I."/>
        </authorList>
    </citation>
    <scope>NUCLEOTIDE SEQUENCE</scope>
    <source>
        <strain evidence="7">An582</strain>
    </source>
</reference>
<gene>
    <name evidence="7" type="ORF">H6A20_08035</name>
</gene>
<feature type="domain" description="ABC-2 type transporter transmembrane" evidence="6">
    <location>
        <begin position="572"/>
        <end position="772"/>
    </location>
</feature>
<evidence type="ECO:0000256" key="2">
    <source>
        <dbReference type="ARBA" id="ARBA00022692"/>
    </source>
</evidence>
<dbReference type="InterPro" id="IPR017500">
    <property type="entry name" value="Phage_infect_YhgE_N"/>
</dbReference>
<dbReference type="Proteomes" id="UP000705508">
    <property type="component" value="Unassembled WGS sequence"/>
</dbReference>
<keyword evidence="3 5" id="KW-1133">Transmembrane helix</keyword>
<dbReference type="NCBIfam" id="TIGR03061">
    <property type="entry name" value="pip_yhgE_Nterm"/>
    <property type="match status" value="1"/>
</dbReference>
<feature type="transmembrane region" description="Helical" evidence="5">
    <location>
        <begin position="673"/>
        <end position="690"/>
    </location>
</feature>
<dbReference type="InterPro" id="IPR013525">
    <property type="entry name" value="ABC2_TM"/>
</dbReference>
<dbReference type="Gene3D" id="3.40.1710.10">
    <property type="entry name" value="abc type-2 transporter like domain"/>
    <property type="match status" value="1"/>
</dbReference>
<dbReference type="EMBL" id="JACJKS010000009">
    <property type="protein sequence ID" value="MBM6948604.1"/>
    <property type="molecule type" value="Genomic_DNA"/>
</dbReference>
<reference evidence="7" key="1">
    <citation type="submission" date="2020-08" db="EMBL/GenBank/DDBJ databases">
        <authorList>
            <person name="Cejkova D."/>
            <person name="Kubasova T."/>
            <person name="Jahodarova E."/>
            <person name="Rychlik I."/>
        </authorList>
    </citation>
    <scope>NUCLEOTIDE SEQUENCE</scope>
    <source>
        <strain evidence="7">An582</strain>
    </source>
</reference>
<dbReference type="InterPro" id="IPR051328">
    <property type="entry name" value="T7SS_ABC-Transporter"/>
</dbReference>
<dbReference type="NCBIfam" id="TIGR03062">
    <property type="entry name" value="pip_yhgE_Cterm"/>
    <property type="match status" value="1"/>
</dbReference>
<comment type="caution">
    <text evidence="7">The sequence shown here is derived from an EMBL/GenBank/DDBJ whole genome shotgun (WGS) entry which is preliminary data.</text>
</comment>
<evidence type="ECO:0000259" key="6">
    <source>
        <dbReference type="Pfam" id="PF12698"/>
    </source>
</evidence>
<evidence type="ECO:0000256" key="1">
    <source>
        <dbReference type="ARBA" id="ARBA00004141"/>
    </source>
</evidence>
<dbReference type="RefSeq" id="WP_204906619.1">
    <property type="nucleotide sequence ID" value="NZ_JACJKS010000009.1"/>
</dbReference>
<protein>
    <submittedName>
        <fullName evidence="7">YhgE/Pip domain-containing protein</fullName>
    </submittedName>
</protein>
<dbReference type="PANTHER" id="PTHR43077">
    <property type="entry name" value="TRANSPORT PERMEASE YVFS-RELATED"/>
    <property type="match status" value="1"/>
</dbReference>
<feature type="transmembrane region" description="Helical" evidence="5">
    <location>
        <begin position="756"/>
        <end position="776"/>
    </location>
</feature>
<accession>A0A938XDA3</accession>
<feature type="transmembrane region" description="Helical" evidence="5">
    <location>
        <begin position="600"/>
        <end position="622"/>
    </location>
</feature>
<dbReference type="Pfam" id="PF12698">
    <property type="entry name" value="ABC2_membrane_3"/>
    <property type="match status" value="2"/>
</dbReference>
<feature type="transmembrane region" description="Helical" evidence="5">
    <location>
        <begin position="14"/>
        <end position="38"/>
    </location>
</feature>
<feature type="transmembrane region" description="Helical" evidence="5">
    <location>
        <begin position="697"/>
        <end position="719"/>
    </location>
</feature>
<name>A0A938XDA3_9CLOT</name>
<proteinExistence type="predicted"/>
<dbReference type="GO" id="GO:0016020">
    <property type="term" value="C:membrane"/>
    <property type="evidence" value="ECO:0007669"/>
    <property type="project" value="UniProtKB-SubCell"/>
</dbReference>
<comment type="subcellular location">
    <subcellularLocation>
        <location evidence="1">Membrane</location>
        <topology evidence="1">Multi-pass membrane protein</topology>
    </subcellularLocation>
</comment>